<sequence>MLSKTVLQLAKEKQEKPTTESTPVGDMPVEDFEISAVSVIDLLDASMERINRSEVPRGHLGMSQIGKEDERTLWLDFHWCLPRNHPARTLRIFSLGNLLEDEIIRLLKEVTQEDAKTLGLDVWGDEEARKEKRFNVIEVDPDTGHQINFKMLGGHFAGSCDGVIQGLPNTDKWAVLELKSAKDDRFKNFKDHGIKATSPEYWGQVQCYMAKTNLDRALEIVYNKDTSELYCEVIKFEKFAWAGLKDKAERILEAIIPPESSYPNRNYFEIKNYKSEDYQAVYWGDMLPERAHCRNCRHSQPILEGQDATWFCKRHESALKSTADQWKGCKQHSWIFDLVPLTFIQEHSIDVVEYKTPKGKPVYNVPNDEGFEHDEAFTSEELIALSEKDPDELLENEQFLSLRGYMGARLTSSRGKS</sequence>
<evidence type="ECO:0000256" key="1">
    <source>
        <dbReference type="SAM" id="MobiDB-lite"/>
    </source>
</evidence>
<keyword evidence="3" id="KW-1185">Reference proteome</keyword>
<comment type="caution">
    <text evidence="2">The sequence shown here is derived from an EMBL/GenBank/DDBJ whole genome shotgun (WGS) entry which is preliminary data.</text>
</comment>
<dbReference type="InterPro" id="IPR011335">
    <property type="entry name" value="Restrct_endonuc-II-like"/>
</dbReference>
<dbReference type="SUPFAM" id="SSF52980">
    <property type="entry name" value="Restriction endonuclease-like"/>
    <property type="match status" value="1"/>
</dbReference>
<dbReference type="EMBL" id="VIKR01000001">
    <property type="protein sequence ID" value="TQV76646.1"/>
    <property type="molecule type" value="Genomic_DNA"/>
</dbReference>
<organism evidence="2 3">
    <name type="scientific">Aliikangiella marina</name>
    <dbReference type="NCBI Taxonomy" id="1712262"/>
    <lineage>
        <taxon>Bacteria</taxon>
        <taxon>Pseudomonadati</taxon>
        <taxon>Pseudomonadota</taxon>
        <taxon>Gammaproteobacteria</taxon>
        <taxon>Oceanospirillales</taxon>
        <taxon>Pleioneaceae</taxon>
        <taxon>Aliikangiella</taxon>
    </lineage>
</organism>
<gene>
    <name evidence="2" type="ORF">FLL45_01420</name>
</gene>
<evidence type="ECO:0000313" key="2">
    <source>
        <dbReference type="EMBL" id="TQV76646.1"/>
    </source>
</evidence>
<evidence type="ECO:0000313" key="3">
    <source>
        <dbReference type="Proteomes" id="UP000317839"/>
    </source>
</evidence>
<dbReference type="InterPro" id="IPR011604">
    <property type="entry name" value="PDDEXK-like_dom_sf"/>
</dbReference>
<proteinExistence type="predicted"/>
<dbReference type="Proteomes" id="UP000317839">
    <property type="component" value="Unassembled WGS sequence"/>
</dbReference>
<name>A0A545THI0_9GAMM</name>
<dbReference type="AlphaFoldDB" id="A0A545THI0"/>
<dbReference type="Gene3D" id="3.90.320.10">
    <property type="match status" value="1"/>
</dbReference>
<dbReference type="OrthoDB" id="1982at2"/>
<dbReference type="RefSeq" id="WP_142888006.1">
    <property type="nucleotide sequence ID" value="NZ_VIKR01000001.1"/>
</dbReference>
<reference evidence="2 3" key="1">
    <citation type="submission" date="2019-06" db="EMBL/GenBank/DDBJ databases">
        <title>Draft genome of Aliikangiella marina GYP-15.</title>
        <authorList>
            <person name="Wang G."/>
        </authorList>
    </citation>
    <scope>NUCLEOTIDE SEQUENCE [LARGE SCALE GENOMIC DNA]</scope>
    <source>
        <strain evidence="2 3">GYP-15</strain>
    </source>
</reference>
<feature type="region of interest" description="Disordered" evidence="1">
    <location>
        <begin position="1"/>
        <end position="27"/>
    </location>
</feature>
<accession>A0A545THI0</accession>
<protein>
    <submittedName>
        <fullName evidence="2">Uncharacterized protein</fullName>
    </submittedName>
</protein>